<organism evidence="6">
    <name type="scientific">Myoviridae sp. ctSBU9</name>
    <dbReference type="NCBI Taxonomy" id="2825107"/>
    <lineage>
        <taxon>Viruses</taxon>
        <taxon>Duplodnaviria</taxon>
        <taxon>Heunggongvirae</taxon>
        <taxon>Uroviricota</taxon>
        <taxon>Caudoviricetes</taxon>
    </lineage>
</organism>
<evidence type="ECO:0000256" key="2">
    <source>
        <dbReference type="ARBA" id="ARBA00022844"/>
    </source>
</evidence>
<protein>
    <submittedName>
        <fullName evidence="6">Major capsid protein</fullName>
    </submittedName>
</protein>
<name>A0A8S5Q4M6_9CAUD</name>
<evidence type="ECO:0000256" key="1">
    <source>
        <dbReference type="ARBA" id="ARBA00004328"/>
    </source>
</evidence>
<dbReference type="InterPro" id="IPR040751">
    <property type="entry name" value="SbsC_C"/>
</dbReference>
<dbReference type="Gene3D" id="3.30.2400.10">
    <property type="entry name" value="Major capsid protein gp5"/>
    <property type="match status" value="1"/>
</dbReference>
<feature type="region of interest" description="Disordered" evidence="3">
    <location>
        <begin position="89"/>
        <end position="116"/>
    </location>
</feature>
<feature type="domain" description="Phage capsid-like C-terminal" evidence="4">
    <location>
        <begin position="162"/>
        <end position="446"/>
    </location>
</feature>
<evidence type="ECO:0000259" key="4">
    <source>
        <dbReference type="Pfam" id="PF05065"/>
    </source>
</evidence>
<dbReference type="SUPFAM" id="SSF56563">
    <property type="entry name" value="Major capsid protein gp5"/>
    <property type="match status" value="1"/>
</dbReference>
<dbReference type="Pfam" id="PF18316">
    <property type="entry name" value="S-l_SbsC_C"/>
    <property type="match status" value="1"/>
</dbReference>
<dbReference type="InterPro" id="IPR054612">
    <property type="entry name" value="Phage_capsid-like_C"/>
</dbReference>
<evidence type="ECO:0000256" key="3">
    <source>
        <dbReference type="SAM" id="MobiDB-lite"/>
    </source>
</evidence>
<reference evidence="6" key="1">
    <citation type="journal article" date="2021" name="Proc. Natl. Acad. Sci. U.S.A.">
        <title>A Catalog of Tens of Thousands of Viruses from Human Metagenomes Reveals Hidden Associations with Chronic Diseases.</title>
        <authorList>
            <person name="Tisza M.J."/>
            <person name="Buck C.B."/>
        </authorList>
    </citation>
    <scope>NUCLEOTIDE SEQUENCE</scope>
    <source>
        <strain evidence="6">CtSBU9</strain>
    </source>
</reference>
<sequence length="560" mass="59838">MALKVLMLRKKLTDQQTALRSLEEAAEGYAAREAELAADIESAQSEEERSVVEAAVTAFEEERDQNTQSQEELRSAIGALEEEIRTAENAAKQARAAQSAGKPETRGGEKPMGTTETRTSFFNMTVQQRDAFLTREDVAGFLTRLREMKGQTRAVNGAELGIPTVMLDLLRENIGRYSKLISRVRYRPLKGKARQNIAGTVPAAVWTEAVASLNELELSFTQIEVDGYKVGGYLAIPNSTLEDDDNLGLAAEVMDMLGQALGKAIDWAIVYGTGSKMPVGYMTRLAAQSEPAWWGSNQGDFTDLHTTHILKLDASSANGVDFFQKLIGALSAADPTYSQSGEPTWVMNRKTHMDILARALAFNATGALVAGMQNTMPVIGGLIVEIPGLPDYEISGGFLDVYTLVERAGANIRSSDIPLMIQDQTLFVATQRMDGKPAVGEAFVAVSYDNTEVTTTHDFEPDYANSELGILTVTSAAGTANGQTKLTIAGNTPDAALKVKVGAQPAMVQIGMKPGKTWVAYTSGTDLTAATGTYATVVELDGAGKVVKAGSTVVTAKAGA</sequence>
<accession>A0A8S5Q4M6</accession>
<dbReference type="GO" id="GO:0044423">
    <property type="term" value="C:virion component"/>
    <property type="evidence" value="ECO:0007669"/>
    <property type="project" value="UniProtKB-KW"/>
</dbReference>
<comment type="subcellular location">
    <subcellularLocation>
        <location evidence="1">Virion</location>
    </subcellularLocation>
</comment>
<dbReference type="InterPro" id="IPR024455">
    <property type="entry name" value="Phage_capsid"/>
</dbReference>
<dbReference type="EMBL" id="BK015579">
    <property type="protein sequence ID" value="DAE14295.1"/>
    <property type="molecule type" value="Genomic_DNA"/>
</dbReference>
<proteinExistence type="predicted"/>
<feature type="compositionally biased region" description="Low complexity" evidence="3">
    <location>
        <begin position="89"/>
        <end position="100"/>
    </location>
</feature>
<feature type="domain" description="S-layer protein SbsC C-terminal" evidence="5">
    <location>
        <begin position="477"/>
        <end position="554"/>
    </location>
</feature>
<dbReference type="NCBIfam" id="TIGR01554">
    <property type="entry name" value="major_cap_HK97"/>
    <property type="match status" value="1"/>
</dbReference>
<keyword evidence="2" id="KW-0946">Virion</keyword>
<evidence type="ECO:0000313" key="6">
    <source>
        <dbReference type="EMBL" id="DAE14295.1"/>
    </source>
</evidence>
<dbReference type="Pfam" id="PF05065">
    <property type="entry name" value="Phage_capsid"/>
    <property type="match status" value="1"/>
</dbReference>
<evidence type="ECO:0000259" key="5">
    <source>
        <dbReference type="Pfam" id="PF18316"/>
    </source>
</evidence>